<evidence type="ECO:0000256" key="4">
    <source>
        <dbReference type="HAMAP-Rule" id="MF_01363"/>
    </source>
</evidence>
<dbReference type="EMBL" id="LCPO01000004">
    <property type="protein sequence ID" value="KKU99229.1"/>
    <property type="molecule type" value="Genomic_DNA"/>
</dbReference>
<dbReference type="NCBIfam" id="TIGR00061">
    <property type="entry name" value="L21"/>
    <property type="match status" value="1"/>
</dbReference>
<dbReference type="SUPFAM" id="SSF141091">
    <property type="entry name" value="L21p-like"/>
    <property type="match status" value="1"/>
</dbReference>
<dbReference type="PANTHER" id="PTHR21349">
    <property type="entry name" value="50S RIBOSOMAL PROTEIN L21"/>
    <property type="match status" value="1"/>
</dbReference>
<gene>
    <name evidence="4" type="primary">rplU</name>
    <name evidence="6" type="ORF">UY32_C0004G0021</name>
</gene>
<dbReference type="GO" id="GO:0003735">
    <property type="term" value="F:structural constituent of ribosome"/>
    <property type="evidence" value="ECO:0007669"/>
    <property type="project" value="InterPro"/>
</dbReference>
<dbReference type="GO" id="GO:1990904">
    <property type="term" value="C:ribonucleoprotein complex"/>
    <property type="evidence" value="ECO:0007669"/>
    <property type="project" value="UniProtKB-KW"/>
</dbReference>
<protein>
    <recommendedName>
        <fullName evidence="4">Large ribosomal subunit protein bL21</fullName>
    </recommendedName>
</protein>
<dbReference type="PATRIC" id="fig|1618666.3.peg.173"/>
<evidence type="ECO:0000256" key="2">
    <source>
        <dbReference type="ARBA" id="ARBA00022980"/>
    </source>
</evidence>
<keyword evidence="4 5" id="KW-0699">rRNA-binding</keyword>
<dbReference type="HAMAP" id="MF_01363">
    <property type="entry name" value="Ribosomal_bL21"/>
    <property type="match status" value="1"/>
</dbReference>
<name>A0A0G1UYA2_9BACT</name>
<dbReference type="InterPro" id="IPR028909">
    <property type="entry name" value="bL21-like"/>
</dbReference>
<keyword evidence="4 5" id="KW-0694">RNA-binding</keyword>
<evidence type="ECO:0000313" key="6">
    <source>
        <dbReference type="EMBL" id="KKU99229.1"/>
    </source>
</evidence>
<dbReference type="AlphaFoldDB" id="A0A0G1UYA2"/>
<dbReference type="PANTHER" id="PTHR21349:SF0">
    <property type="entry name" value="LARGE RIBOSOMAL SUBUNIT PROTEIN BL21M"/>
    <property type="match status" value="1"/>
</dbReference>
<dbReference type="GO" id="GO:0019843">
    <property type="term" value="F:rRNA binding"/>
    <property type="evidence" value="ECO:0007669"/>
    <property type="project" value="UniProtKB-UniRule"/>
</dbReference>
<proteinExistence type="inferred from homology"/>
<organism evidence="6 7">
    <name type="scientific">Candidatus Jorgensenbacteria bacterium GW2011_GWC1_48_8</name>
    <dbReference type="NCBI Taxonomy" id="1618666"/>
    <lineage>
        <taxon>Bacteria</taxon>
        <taxon>Candidatus Joergenseniibacteriota</taxon>
    </lineage>
</organism>
<dbReference type="GO" id="GO:0005840">
    <property type="term" value="C:ribosome"/>
    <property type="evidence" value="ECO:0007669"/>
    <property type="project" value="UniProtKB-KW"/>
</dbReference>
<dbReference type="Pfam" id="PF00829">
    <property type="entry name" value="Ribosomal_L21p"/>
    <property type="match status" value="1"/>
</dbReference>
<accession>A0A0G1UYA2</accession>
<comment type="subunit">
    <text evidence="4">Part of the 50S ribosomal subunit. Contacts protein L20.</text>
</comment>
<comment type="similarity">
    <text evidence="1 4 5">Belongs to the bacterial ribosomal protein bL21 family.</text>
</comment>
<dbReference type="Proteomes" id="UP000034600">
    <property type="component" value="Unassembled WGS sequence"/>
</dbReference>
<keyword evidence="3 4" id="KW-0687">Ribonucleoprotein</keyword>
<dbReference type="InterPro" id="IPR001787">
    <property type="entry name" value="Ribosomal_bL21"/>
</dbReference>
<dbReference type="GO" id="GO:0006412">
    <property type="term" value="P:translation"/>
    <property type="evidence" value="ECO:0007669"/>
    <property type="project" value="UniProtKB-UniRule"/>
</dbReference>
<evidence type="ECO:0000313" key="7">
    <source>
        <dbReference type="Proteomes" id="UP000034600"/>
    </source>
</evidence>
<evidence type="ECO:0000256" key="3">
    <source>
        <dbReference type="ARBA" id="ARBA00023274"/>
    </source>
</evidence>
<reference evidence="6 7" key="1">
    <citation type="journal article" date="2015" name="Nature">
        <title>rRNA introns, odd ribosomes, and small enigmatic genomes across a large radiation of phyla.</title>
        <authorList>
            <person name="Brown C.T."/>
            <person name="Hug L.A."/>
            <person name="Thomas B.C."/>
            <person name="Sharon I."/>
            <person name="Castelle C.J."/>
            <person name="Singh A."/>
            <person name="Wilkins M.J."/>
            <person name="Williams K.H."/>
            <person name="Banfield J.F."/>
        </authorList>
    </citation>
    <scope>NUCLEOTIDE SEQUENCE [LARGE SCALE GENOMIC DNA]</scope>
</reference>
<evidence type="ECO:0000256" key="5">
    <source>
        <dbReference type="RuleBase" id="RU000562"/>
    </source>
</evidence>
<comment type="function">
    <text evidence="4 5">This protein binds to 23S rRNA in the presence of protein L20.</text>
</comment>
<evidence type="ECO:0000256" key="1">
    <source>
        <dbReference type="ARBA" id="ARBA00008563"/>
    </source>
</evidence>
<dbReference type="GO" id="GO:0005737">
    <property type="term" value="C:cytoplasm"/>
    <property type="evidence" value="ECO:0007669"/>
    <property type="project" value="UniProtKB-ARBA"/>
</dbReference>
<sequence>MLFAVIETGGKQYKVSAGDKIKVEKLDVKGDAAVFDKVLLKSDGSEVLIGTPHLKGAKVEGKILKQGRTDKKIVFRYHSKTRYRKLKTHRQSFTEVEITKIS</sequence>
<dbReference type="InterPro" id="IPR036164">
    <property type="entry name" value="bL21-like_sf"/>
</dbReference>
<keyword evidence="2 4" id="KW-0689">Ribosomal protein</keyword>
<comment type="caution">
    <text evidence="6">The sequence shown here is derived from an EMBL/GenBank/DDBJ whole genome shotgun (WGS) entry which is preliminary data.</text>
</comment>